<comment type="caution">
    <text evidence="8">The sequence shown here is derived from an EMBL/GenBank/DDBJ whole genome shotgun (WGS) entry which is preliminary data.</text>
</comment>
<dbReference type="NCBIfam" id="NF007440">
    <property type="entry name" value="PRK09987.1"/>
    <property type="match status" value="1"/>
</dbReference>
<evidence type="ECO:0000259" key="7">
    <source>
        <dbReference type="Pfam" id="PF04321"/>
    </source>
</evidence>
<dbReference type="EC" id="1.1.1.133" evidence="3 6"/>
<dbReference type="PANTHER" id="PTHR10491:SF4">
    <property type="entry name" value="METHIONINE ADENOSYLTRANSFERASE 2 SUBUNIT BETA"/>
    <property type="match status" value="1"/>
</dbReference>
<dbReference type="InterPro" id="IPR029903">
    <property type="entry name" value="RmlD-like-bd"/>
</dbReference>
<dbReference type="Proteomes" id="UP001589773">
    <property type="component" value="Unassembled WGS sequence"/>
</dbReference>
<keyword evidence="9" id="KW-1185">Reference proteome</keyword>
<dbReference type="NCBIfam" id="TIGR01214">
    <property type="entry name" value="rmlD"/>
    <property type="match status" value="1"/>
</dbReference>
<dbReference type="EMBL" id="JBHLWP010000013">
    <property type="protein sequence ID" value="MFC0253176.1"/>
    <property type="molecule type" value="Genomic_DNA"/>
</dbReference>
<gene>
    <name evidence="8" type="primary">rfbD</name>
    <name evidence="8" type="ORF">ACFFJK_14845</name>
</gene>
<dbReference type="InterPro" id="IPR005913">
    <property type="entry name" value="dTDP_dehydrorham_reduct"/>
</dbReference>
<comment type="pathway">
    <text evidence="1 6">Carbohydrate biosynthesis; dTDP-L-rhamnose biosynthesis.</text>
</comment>
<accession>A0ABV6FIG0</accession>
<protein>
    <recommendedName>
        <fullName evidence="4 6">dTDP-4-dehydrorhamnose reductase</fullName>
        <ecNumber evidence="3 6">1.1.1.133</ecNumber>
    </recommendedName>
</protein>
<comment type="function">
    <text evidence="6">Catalyzes the reduction of dTDP-6-deoxy-L-lyxo-4-hexulose to yield dTDP-L-rhamnose.</text>
</comment>
<dbReference type="InterPro" id="IPR036291">
    <property type="entry name" value="NAD(P)-bd_dom_sf"/>
</dbReference>
<comment type="cofactor">
    <cofactor evidence="6">
        <name>Mg(2+)</name>
        <dbReference type="ChEBI" id="CHEBI:18420"/>
    </cofactor>
    <text evidence="6">Binds 1 Mg(2+) ion per monomer.</text>
</comment>
<name>A0ABV6FIG0_9BURK</name>
<evidence type="ECO:0000313" key="9">
    <source>
        <dbReference type="Proteomes" id="UP001589773"/>
    </source>
</evidence>
<evidence type="ECO:0000256" key="6">
    <source>
        <dbReference type="RuleBase" id="RU364082"/>
    </source>
</evidence>
<sequence length="301" mass="32382">MRILLLGKDGQVGWELQRALAPLGLVRMLGRDEADLSQPESLRAWVRGFAPDVIVNAAAYTAVDKAESDAETAHLVNAVAPGVLAEEAAALGAWLVHYSTDYVFDGSKDGAWVETDATNPLSVYGRTKCEGEERIRASGARHLILRTSWVFAARGGNFAKTMLRLARERDQLNVIADQYGAPTSAELLADATALALYRIAGLGGDAAALSGTYHLAAGSTTSWHGYAQHVLEQALGHGAALKALPQNVNPIATEAYPTPAARPRNSRLSTERFRAAFGLQLPDWRHHVNRLIAELAEQGKL</sequence>
<evidence type="ECO:0000313" key="8">
    <source>
        <dbReference type="EMBL" id="MFC0253176.1"/>
    </source>
</evidence>
<keyword evidence="6 8" id="KW-0560">Oxidoreductase</keyword>
<dbReference type="Pfam" id="PF04321">
    <property type="entry name" value="RmlD_sub_bind"/>
    <property type="match status" value="1"/>
</dbReference>
<evidence type="ECO:0000256" key="3">
    <source>
        <dbReference type="ARBA" id="ARBA00012929"/>
    </source>
</evidence>
<comment type="similarity">
    <text evidence="2 6">Belongs to the dTDP-4-dehydrorhamnose reductase family.</text>
</comment>
<dbReference type="PANTHER" id="PTHR10491">
    <property type="entry name" value="DTDP-4-DEHYDRORHAMNOSE REDUCTASE"/>
    <property type="match status" value="1"/>
</dbReference>
<keyword evidence="6" id="KW-0521">NADP</keyword>
<evidence type="ECO:0000256" key="1">
    <source>
        <dbReference type="ARBA" id="ARBA00004781"/>
    </source>
</evidence>
<dbReference type="Gene3D" id="3.40.50.720">
    <property type="entry name" value="NAD(P)-binding Rossmann-like Domain"/>
    <property type="match status" value="1"/>
</dbReference>
<dbReference type="RefSeq" id="WP_379680160.1">
    <property type="nucleotide sequence ID" value="NZ_JBHLWP010000013.1"/>
</dbReference>
<evidence type="ECO:0000256" key="4">
    <source>
        <dbReference type="ARBA" id="ARBA00017099"/>
    </source>
</evidence>
<feature type="domain" description="RmlD-like substrate binding" evidence="7">
    <location>
        <begin position="1"/>
        <end position="295"/>
    </location>
</feature>
<comment type="catalytic activity">
    <reaction evidence="5 6">
        <text>dTDP-beta-L-rhamnose + NADP(+) = dTDP-4-dehydro-beta-L-rhamnose + NADPH + H(+)</text>
        <dbReference type="Rhea" id="RHEA:21796"/>
        <dbReference type="ChEBI" id="CHEBI:15378"/>
        <dbReference type="ChEBI" id="CHEBI:57510"/>
        <dbReference type="ChEBI" id="CHEBI:57783"/>
        <dbReference type="ChEBI" id="CHEBI:58349"/>
        <dbReference type="ChEBI" id="CHEBI:62830"/>
        <dbReference type="EC" id="1.1.1.133"/>
    </reaction>
</comment>
<evidence type="ECO:0000256" key="2">
    <source>
        <dbReference type="ARBA" id="ARBA00010944"/>
    </source>
</evidence>
<dbReference type="CDD" id="cd05254">
    <property type="entry name" value="dTDP_HR_like_SDR_e"/>
    <property type="match status" value="1"/>
</dbReference>
<dbReference type="GO" id="GO:0008831">
    <property type="term" value="F:dTDP-4-dehydrorhamnose reductase activity"/>
    <property type="evidence" value="ECO:0007669"/>
    <property type="project" value="UniProtKB-EC"/>
</dbReference>
<reference evidence="8 9" key="1">
    <citation type="submission" date="2024-09" db="EMBL/GenBank/DDBJ databases">
        <authorList>
            <person name="Sun Q."/>
            <person name="Mori K."/>
        </authorList>
    </citation>
    <scope>NUCLEOTIDE SEQUENCE [LARGE SCALE GENOMIC DNA]</scope>
    <source>
        <strain evidence="8 9">CCM 7792</strain>
    </source>
</reference>
<proteinExistence type="inferred from homology"/>
<organism evidence="8 9">
    <name type="scientific">Massilia consociata</name>
    <dbReference type="NCBI Taxonomy" id="760117"/>
    <lineage>
        <taxon>Bacteria</taxon>
        <taxon>Pseudomonadati</taxon>
        <taxon>Pseudomonadota</taxon>
        <taxon>Betaproteobacteria</taxon>
        <taxon>Burkholderiales</taxon>
        <taxon>Oxalobacteraceae</taxon>
        <taxon>Telluria group</taxon>
        <taxon>Massilia</taxon>
    </lineage>
</organism>
<evidence type="ECO:0000256" key="5">
    <source>
        <dbReference type="ARBA" id="ARBA00048200"/>
    </source>
</evidence>
<dbReference type="SUPFAM" id="SSF51735">
    <property type="entry name" value="NAD(P)-binding Rossmann-fold domains"/>
    <property type="match status" value="1"/>
</dbReference>
<dbReference type="Gene3D" id="3.90.25.10">
    <property type="entry name" value="UDP-galactose 4-epimerase, domain 1"/>
    <property type="match status" value="1"/>
</dbReference>